<keyword evidence="4 6" id="KW-0238">DNA-binding</keyword>
<evidence type="ECO:0000259" key="8">
    <source>
        <dbReference type="PROSITE" id="PS51900"/>
    </source>
</evidence>
<dbReference type="InterPro" id="IPR044068">
    <property type="entry name" value="CB"/>
</dbReference>
<keyword evidence="5" id="KW-0233">DNA recombination</keyword>
<dbReference type="PANTHER" id="PTHR30349:SF91">
    <property type="entry name" value="INTA PROTEIN"/>
    <property type="match status" value="1"/>
</dbReference>
<reference evidence="9 10" key="1">
    <citation type="submission" date="2022-01" db="EMBL/GenBank/DDBJ databases">
        <title>Collection of gut derived symbiotic bacterial strains cultured from healthy donors.</title>
        <authorList>
            <person name="Lin H."/>
            <person name="Kohout C."/>
            <person name="Waligurski E."/>
            <person name="Pamer E.G."/>
        </authorList>
    </citation>
    <scope>NUCLEOTIDE SEQUENCE [LARGE SCALE GENOMIC DNA]</scope>
    <source>
        <strain evidence="9 10">DFI.7.58</strain>
    </source>
</reference>
<organism evidence="9 10">
    <name type="scientific">Anaeromassilibacillus senegalensis</name>
    <dbReference type="NCBI Taxonomy" id="1673717"/>
    <lineage>
        <taxon>Bacteria</taxon>
        <taxon>Bacillati</taxon>
        <taxon>Bacillota</taxon>
        <taxon>Clostridia</taxon>
        <taxon>Eubacteriales</taxon>
        <taxon>Acutalibacteraceae</taxon>
        <taxon>Anaeromassilibacillus</taxon>
    </lineage>
</organism>
<comment type="caution">
    <text evidence="9">The sequence shown here is derived from an EMBL/GenBank/DDBJ whole genome shotgun (WGS) entry which is preliminary data.</text>
</comment>
<comment type="similarity">
    <text evidence="2">Belongs to the 'phage' integrase family.</text>
</comment>
<dbReference type="CDD" id="cd01189">
    <property type="entry name" value="INT_ICEBs1_C_like"/>
    <property type="match status" value="1"/>
</dbReference>
<proteinExistence type="inferred from homology"/>
<evidence type="ECO:0000259" key="7">
    <source>
        <dbReference type="PROSITE" id="PS51898"/>
    </source>
</evidence>
<dbReference type="PANTHER" id="PTHR30349">
    <property type="entry name" value="PHAGE INTEGRASE-RELATED"/>
    <property type="match status" value="1"/>
</dbReference>
<evidence type="ECO:0000256" key="2">
    <source>
        <dbReference type="ARBA" id="ARBA00008857"/>
    </source>
</evidence>
<evidence type="ECO:0000313" key="10">
    <source>
        <dbReference type="Proteomes" id="UP001298681"/>
    </source>
</evidence>
<dbReference type="InterPro" id="IPR011010">
    <property type="entry name" value="DNA_brk_join_enz"/>
</dbReference>
<dbReference type="Gene3D" id="1.10.443.10">
    <property type="entry name" value="Intergrase catalytic core"/>
    <property type="match status" value="1"/>
</dbReference>
<dbReference type="InterPro" id="IPR002104">
    <property type="entry name" value="Integrase_catalytic"/>
</dbReference>
<dbReference type="InterPro" id="IPR013762">
    <property type="entry name" value="Integrase-like_cat_sf"/>
</dbReference>
<dbReference type="SUPFAM" id="SSF56349">
    <property type="entry name" value="DNA breaking-rejoining enzymes"/>
    <property type="match status" value="1"/>
</dbReference>
<evidence type="ECO:0000313" key="9">
    <source>
        <dbReference type="EMBL" id="MCG4610931.1"/>
    </source>
</evidence>
<dbReference type="PROSITE" id="PS51898">
    <property type="entry name" value="TYR_RECOMBINASE"/>
    <property type="match status" value="1"/>
</dbReference>
<evidence type="ECO:0000256" key="5">
    <source>
        <dbReference type="ARBA" id="ARBA00023172"/>
    </source>
</evidence>
<gene>
    <name evidence="9" type="ORF">L0P57_08290</name>
</gene>
<dbReference type="InterPro" id="IPR050090">
    <property type="entry name" value="Tyrosine_recombinase_XerCD"/>
</dbReference>
<dbReference type="InterPro" id="IPR004107">
    <property type="entry name" value="Integrase_SAM-like_N"/>
</dbReference>
<dbReference type="Pfam" id="PF14659">
    <property type="entry name" value="Phage_int_SAM_3"/>
    <property type="match status" value="1"/>
</dbReference>
<accession>A0ABS9MJE5</accession>
<protein>
    <submittedName>
        <fullName evidence="9">Site-specific integrase</fullName>
    </submittedName>
</protein>
<feature type="domain" description="Tyr recombinase" evidence="7">
    <location>
        <begin position="184"/>
        <end position="373"/>
    </location>
</feature>
<keyword evidence="3" id="KW-0229">DNA integration</keyword>
<comment type="function">
    <text evidence="1">Site-specific tyrosine recombinase, which acts by catalyzing the cutting and rejoining of the recombining DNA molecules.</text>
</comment>
<dbReference type="RefSeq" id="WP_237966799.1">
    <property type="nucleotide sequence ID" value="NZ_JAKNHQ010000009.1"/>
</dbReference>
<name>A0ABS9MJE5_9FIRM</name>
<keyword evidence="10" id="KW-1185">Reference proteome</keyword>
<dbReference type="EMBL" id="JAKNHQ010000009">
    <property type="protein sequence ID" value="MCG4610931.1"/>
    <property type="molecule type" value="Genomic_DNA"/>
</dbReference>
<sequence length="385" mass="43947">MAKRRPSGDGMVRKREDGRWEGRIVVGHKSNGDSIFRYLSAGSQKELLAKLHRNIEEYRNVDLREESKMPLGEWLDRWLEEYAAPSVRPSTLEGYRGYVERNIKPRLGNKPVGKITVEDIRQLYRELQEHGRQEEHPQYGYKLAGSTVRRIHGVLHEALDAAAQEHLIARNPTDGIILPRKKAAPKQVLNNAQLERFMTAIQEDKVWHDFFYTELTTGLRRGEICGLMWQDFDEAHGTLTVRRTIHAERGGRLTAGETKTGAGKRIITLPPSTAQLLSERRKRSYTEWIFPDPLRPERPTRPNAAYVRMKELLKKAGLPSIRFHDLRHTFATHALASGVDAKTLSGILGHTQASFTLDTYTHVTGDMQKRASEIVGGFMENIMVR</sequence>
<evidence type="ECO:0000256" key="1">
    <source>
        <dbReference type="ARBA" id="ARBA00003283"/>
    </source>
</evidence>
<feature type="domain" description="Core-binding (CB)" evidence="8">
    <location>
        <begin position="69"/>
        <end position="163"/>
    </location>
</feature>
<dbReference type="Pfam" id="PF00589">
    <property type="entry name" value="Phage_integrase"/>
    <property type="match status" value="1"/>
</dbReference>
<evidence type="ECO:0000256" key="4">
    <source>
        <dbReference type="ARBA" id="ARBA00023125"/>
    </source>
</evidence>
<dbReference type="Proteomes" id="UP001298681">
    <property type="component" value="Unassembled WGS sequence"/>
</dbReference>
<evidence type="ECO:0000256" key="6">
    <source>
        <dbReference type="PROSITE-ProRule" id="PRU01248"/>
    </source>
</evidence>
<dbReference type="PROSITE" id="PS51900">
    <property type="entry name" value="CB"/>
    <property type="match status" value="1"/>
</dbReference>
<evidence type="ECO:0000256" key="3">
    <source>
        <dbReference type="ARBA" id="ARBA00022908"/>
    </source>
</evidence>
<dbReference type="InterPro" id="IPR010998">
    <property type="entry name" value="Integrase_recombinase_N"/>
</dbReference>
<dbReference type="Gene3D" id="1.10.150.130">
    <property type="match status" value="1"/>
</dbReference>